<feature type="transmembrane region" description="Helical" evidence="2">
    <location>
        <begin position="9"/>
        <end position="28"/>
    </location>
</feature>
<dbReference type="PANTHER" id="PTHR13146:SF0">
    <property type="entry name" value="SOLUTE CARRIER FAMILY 35 MEMBER F6"/>
    <property type="match status" value="1"/>
</dbReference>
<keyword evidence="2" id="KW-1133">Transmembrane helix</keyword>
<feature type="compositionally biased region" description="Polar residues" evidence="1">
    <location>
        <begin position="435"/>
        <end position="445"/>
    </location>
</feature>
<keyword evidence="2" id="KW-0812">Transmembrane</keyword>
<protein>
    <submittedName>
        <fullName evidence="4">Solute carrier family 35 member F6-like</fullName>
    </submittedName>
</protein>
<feature type="transmembrane region" description="Helical" evidence="2">
    <location>
        <begin position="48"/>
        <end position="69"/>
    </location>
</feature>
<dbReference type="RefSeq" id="XP_022252771.1">
    <property type="nucleotide sequence ID" value="XM_022397063.1"/>
</dbReference>
<keyword evidence="2" id="KW-0472">Membrane</keyword>
<proteinExistence type="predicted"/>
<evidence type="ECO:0000256" key="1">
    <source>
        <dbReference type="SAM" id="MobiDB-lite"/>
    </source>
</evidence>
<evidence type="ECO:0000313" key="4">
    <source>
        <dbReference type="RefSeq" id="XP_022252771.1"/>
    </source>
</evidence>
<gene>
    <name evidence="4" type="primary">LOC106468702</name>
</gene>
<feature type="transmembrane region" description="Helical" evidence="2">
    <location>
        <begin position="273"/>
        <end position="294"/>
    </location>
</feature>
<accession>A0ABM1TA65</accession>
<dbReference type="GeneID" id="106468702"/>
<dbReference type="Proteomes" id="UP000694941">
    <property type="component" value="Unplaced"/>
</dbReference>
<dbReference type="PANTHER" id="PTHR13146">
    <property type="match status" value="1"/>
</dbReference>
<keyword evidence="3" id="KW-1185">Reference proteome</keyword>
<feature type="transmembrane region" description="Helical" evidence="2">
    <location>
        <begin position="322"/>
        <end position="343"/>
    </location>
</feature>
<sequence>MHRWTKQQIAIAVLMVTTGSINTLATKWADISMSEGKYGNVHSFDHPFLQATAMFLGEFSCLAAFKLLLIYYNRRRLPGGVNVKLPASIDGNRNFNPLIFLPPAMCDMIGTSVMYIGLNMTNASSFQMFRETGTNIRELIQERQTEMEMIEQQSIPPAGGPLYYVVIEAHYALVEFEDVIHHDEQVDVNGMIGKLNEDQLKVFNKVKTTIEAKEILISFANKILRLFVSGSDVSVAAPTGDLLIICGQVITATQMVFEEKFITKHNVAPLQAVGWEGLFGFSTLALLLVPMYYIPVGNMIFKNPDGNLEDAIDGFYQIGNNWQVAMGVIGTIVSIAFFNFAGISVTKEISATTRMVLDSVRTLVIWVFSMIFGWEHFIWIQLIGFLVLLGGMWLYNDTTVGDFLIKKGFIKPDDDLHPILTEEEKPQATNEEKGTSINTNGSLPL</sequence>
<feature type="region of interest" description="Disordered" evidence="1">
    <location>
        <begin position="423"/>
        <end position="445"/>
    </location>
</feature>
<evidence type="ECO:0000256" key="2">
    <source>
        <dbReference type="SAM" id="Phobius"/>
    </source>
</evidence>
<evidence type="ECO:0000313" key="3">
    <source>
        <dbReference type="Proteomes" id="UP000694941"/>
    </source>
</evidence>
<feature type="compositionally biased region" description="Basic and acidic residues" evidence="1">
    <location>
        <begin position="423"/>
        <end position="434"/>
    </location>
</feature>
<organism evidence="3 4">
    <name type="scientific">Limulus polyphemus</name>
    <name type="common">Atlantic horseshoe crab</name>
    <dbReference type="NCBI Taxonomy" id="6850"/>
    <lineage>
        <taxon>Eukaryota</taxon>
        <taxon>Metazoa</taxon>
        <taxon>Ecdysozoa</taxon>
        <taxon>Arthropoda</taxon>
        <taxon>Chelicerata</taxon>
        <taxon>Merostomata</taxon>
        <taxon>Xiphosura</taxon>
        <taxon>Limulidae</taxon>
        <taxon>Limulus</taxon>
    </lineage>
</organism>
<reference evidence="4" key="1">
    <citation type="submission" date="2025-08" db="UniProtKB">
        <authorList>
            <consortium name="RefSeq"/>
        </authorList>
    </citation>
    <scope>IDENTIFICATION</scope>
    <source>
        <tissue evidence="4">Muscle</tissue>
    </source>
</reference>
<name>A0ABM1TA65_LIMPO</name>